<comment type="cofactor">
    <cofactor evidence="1">
        <name>pyridoxal 5'-phosphate</name>
        <dbReference type="ChEBI" id="CHEBI:597326"/>
    </cofactor>
</comment>
<dbReference type="GO" id="GO:0034386">
    <property type="term" value="F:4-aminobutyrate:2-oxoglutarate transaminase activity"/>
    <property type="evidence" value="ECO:0007669"/>
    <property type="project" value="UniProtKB-EC"/>
</dbReference>
<dbReference type="PANTHER" id="PTHR11986">
    <property type="entry name" value="AMINOTRANSFERASE CLASS III"/>
    <property type="match status" value="1"/>
</dbReference>
<keyword evidence="8" id="KW-1185">Reference proteome</keyword>
<keyword evidence="5 6" id="KW-0663">Pyridoxal phosphate</keyword>
<dbReference type="EMBL" id="CP036433">
    <property type="protein sequence ID" value="QDU93939.1"/>
    <property type="molecule type" value="Genomic_DNA"/>
</dbReference>
<dbReference type="KEGG" id="lcre:Pla8534_17250"/>
<dbReference type="Pfam" id="PF00202">
    <property type="entry name" value="Aminotran_3"/>
    <property type="match status" value="1"/>
</dbReference>
<dbReference type="Gene3D" id="3.90.1150.10">
    <property type="entry name" value="Aspartate Aminotransferase, domain 1"/>
    <property type="match status" value="1"/>
</dbReference>
<evidence type="ECO:0000256" key="2">
    <source>
        <dbReference type="ARBA" id="ARBA00008954"/>
    </source>
</evidence>
<evidence type="ECO:0000256" key="3">
    <source>
        <dbReference type="ARBA" id="ARBA00022576"/>
    </source>
</evidence>
<comment type="similarity">
    <text evidence="2 6">Belongs to the class-III pyridoxal-phosphate-dependent aminotransferase family.</text>
</comment>
<name>A0A518DQ18_9BACT</name>
<dbReference type="SUPFAM" id="SSF53383">
    <property type="entry name" value="PLP-dependent transferases"/>
    <property type="match status" value="1"/>
</dbReference>
<sequence>MMNAIESVPAIRTPLPGPLAKALIERDERFTSPSYTREYPLAVKAGRGAVIEDLDGNLFLDFTAGIAVCATGHCHPRVVAAVKEQADLLLHMSGTDFYYPPQANLAERLAGLVPGGRNNRVFFTNSGAEAVEAAFKLARLHTRRKFVIAFFGGFHGRTMGALSLTASKTVQRSGFAPLVPMVAHADFPNVYRSGLSPEATSDECLASIETLLARTIPADEVAAFIVEPIQGEGGYIVPPPDFHRRLKELASRHGILYVADEVQAGMGRTGKMFASEHFGVEPDIICLAKGIASGLPLGAIVAREEIMDWPPGSHASTFGGNPLACVAALETVNLLEEDLMKNAADTGAFLLQELRALAPRFPLIGDVRGLGLMVGVELVRDRATKEPAPQERDAVVQRCFHQGLLLLGCGKSTLRFCPPLVITREQAATAVKILANALGS</sequence>
<dbReference type="InterPro" id="IPR050103">
    <property type="entry name" value="Class-III_PLP-dep_AT"/>
</dbReference>
<evidence type="ECO:0000256" key="4">
    <source>
        <dbReference type="ARBA" id="ARBA00022679"/>
    </source>
</evidence>
<dbReference type="Gene3D" id="3.40.640.10">
    <property type="entry name" value="Type I PLP-dependent aspartate aminotransferase-like (Major domain)"/>
    <property type="match status" value="1"/>
</dbReference>
<dbReference type="InterPro" id="IPR015424">
    <property type="entry name" value="PyrdxlP-dep_Trfase"/>
</dbReference>
<organism evidence="7 8">
    <name type="scientific">Lignipirellula cremea</name>
    <dbReference type="NCBI Taxonomy" id="2528010"/>
    <lineage>
        <taxon>Bacteria</taxon>
        <taxon>Pseudomonadati</taxon>
        <taxon>Planctomycetota</taxon>
        <taxon>Planctomycetia</taxon>
        <taxon>Pirellulales</taxon>
        <taxon>Pirellulaceae</taxon>
        <taxon>Lignipirellula</taxon>
    </lineage>
</organism>
<evidence type="ECO:0000256" key="5">
    <source>
        <dbReference type="ARBA" id="ARBA00022898"/>
    </source>
</evidence>
<keyword evidence="3 7" id="KW-0032">Aminotransferase</keyword>
<dbReference type="InterPro" id="IPR049704">
    <property type="entry name" value="Aminotrans_3_PPA_site"/>
</dbReference>
<dbReference type="NCBIfam" id="NF004426">
    <property type="entry name" value="PRK05769.1"/>
    <property type="match status" value="1"/>
</dbReference>
<accession>A0A518DQ18</accession>
<protein>
    <submittedName>
        <fullName evidence="7">4-aminobutyrate aminotransferase GabT</fullName>
        <ecNumber evidence="7">2.6.1.19</ecNumber>
    </submittedName>
</protein>
<dbReference type="RefSeq" id="WP_231756558.1">
    <property type="nucleotide sequence ID" value="NZ_CP036433.1"/>
</dbReference>
<dbReference type="CDD" id="cd00610">
    <property type="entry name" value="OAT_like"/>
    <property type="match status" value="1"/>
</dbReference>
<dbReference type="InterPro" id="IPR015422">
    <property type="entry name" value="PyrdxlP-dep_Trfase_small"/>
</dbReference>
<dbReference type="FunFam" id="3.40.640.10:FF:000013">
    <property type="entry name" value="4-aminobutyrate aminotransferase"/>
    <property type="match status" value="1"/>
</dbReference>
<dbReference type="GO" id="GO:0030170">
    <property type="term" value="F:pyridoxal phosphate binding"/>
    <property type="evidence" value="ECO:0007669"/>
    <property type="project" value="InterPro"/>
</dbReference>
<reference evidence="7 8" key="1">
    <citation type="submission" date="2019-02" db="EMBL/GenBank/DDBJ databases">
        <title>Deep-cultivation of Planctomycetes and their phenomic and genomic characterization uncovers novel biology.</title>
        <authorList>
            <person name="Wiegand S."/>
            <person name="Jogler M."/>
            <person name="Boedeker C."/>
            <person name="Pinto D."/>
            <person name="Vollmers J."/>
            <person name="Rivas-Marin E."/>
            <person name="Kohn T."/>
            <person name="Peeters S.H."/>
            <person name="Heuer A."/>
            <person name="Rast P."/>
            <person name="Oberbeckmann S."/>
            <person name="Bunk B."/>
            <person name="Jeske O."/>
            <person name="Meyerdierks A."/>
            <person name="Storesund J.E."/>
            <person name="Kallscheuer N."/>
            <person name="Luecker S."/>
            <person name="Lage O.M."/>
            <person name="Pohl T."/>
            <person name="Merkel B.J."/>
            <person name="Hornburger P."/>
            <person name="Mueller R.-W."/>
            <person name="Bruemmer F."/>
            <person name="Labrenz M."/>
            <person name="Spormann A.M."/>
            <person name="Op den Camp H."/>
            <person name="Overmann J."/>
            <person name="Amann R."/>
            <person name="Jetten M.S.M."/>
            <person name="Mascher T."/>
            <person name="Medema M.H."/>
            <person name="Devos D.P."/>
            <person name="Kaster A.-K."/>
            <person name="Ovreas L."/>
            <person name="Rohde M."/>
            <person name="Galperin M.Y."/>
            <person name="Jogler C."/>
        </authorList>
    </citation>
    <scope>NUCLEOTIDE SEQUENCE [LARGE SCALE GENOMIC DNA]</scope>
    <source>
        <strain evidence="7 8">Pla85_3_4</strain>
    </source>
</reference>
<dbReference type="EC" id="2.6.1.19" evidence="7"/>
<proteinExistence type="inferred from homology"/>
<dbReference type="Proteomes" id="UP000317648">
    <property type="component" value="Chromosome"/>
</dbReference>
<evidence type="ECO:0000313" key="8">
    <source>
        <dbReference type="Proteomes" id="UP000317648"/>
    </source>
</evidence>
<evidence type="ECO:0000256" key="6">
    <source>
        <dbReference type="RuleBase" id="RU003560"/>
    </source>
</evidence>
<evidence type="ECO:0000313" key="7">
    <source>
        <dbReference type="EMBL" id="QDU93939.1"/>
    </source>
</evidence>
<keyword evidence="4 7" id="KW-0808">Transferase</keyword>
<dbReference type="InterPro" id="IPR015421">
    <property type="entry name" value="PyrdxlP-dep_Trfase_major"/>
</dbReference>
<dbReference type="PANTHER" id="PTHR11986:SF58">
    <property type="entry name" value="LEUCINE_METHIONINE RACEMASE"/>
    <property type="match status" value="1"/>
</dbReference>
<evidence type="ECO:0000256" key="1">
    <source>
        <dbReference type="ARBA" id="ARBA00001933"/>
    </source>
</evidence>
<dbReference type="AlphaFoldDB" id="A0A518DQ18"/>
<gene>
    <name evidence="7" type="primary">gabT</name>
    <name evidence="7" type="ORF">Pla8534_17250</name>
</gene>
<dbReference type="PROSITE" id="PS00600">
    <property type="entry name" value="AA_TRANSFER_CLASS_3"/>
    <property type="match status" value="1"/>
</dbReference>
<dbReference type="PIRSF" id="PIRSF000521">
    <property type="entry name" value="Transaminase_4ab_Lys_Orn"/>
    <property type="match status" value="1"/>
</dbReference>
<dbReference type="InterPro" id="IPR005814">
    <property type="entry name" value="Aminotrans_3"/>
</dbReference>
<dbReference type="GO" id="GO:0042802">
    <property type="term" value="F:identical protein binding"/>
    <property type="evidence" value="ECO:0007669"/>
    <property type="project" value="TreeGrafter"/>
</dbReference>